<evidence type="ECO:0008006" key="3">
    <source>
        <dbReference type="Google" id="ProtNLM"/>
    </source>
</evidence>
<protein>
    <recommendedName>
        <fullName evidence="3">Phage protein Gp138 N-terminal domain-containing protein</fullName>
    </recommendedName>
</protein>
<proteinExistence type="predicted"/>
<gene>
    <name evidence="1" type="ORF">U6A24_13660</name>
</gene>
<reference evidence="1 2" key="1">
    <citation type="journal article" date="2013" name="Int. J. Syst. Evol. Microbiol.">
        <title>Aquimarina gracilis sp. nov., isolated from the gut microflora of a mussel, Mytilus coruscus, and emended description of Aquimarina spongiae.</title>
        <authorList>
            <person name="Park S.C."/>
            <person name="Choe H.N."/>
            <person name="Baik K.S."/>
            <person name="Seong C.N."/>
        </authorList>
    </citation>
    <scope>NUCLEOTIDE SEQUENCE [LARGE SCALE GENOMIC DNA]</scope>
    <source>
        <strain evidence="1 2">PSC32</strain>
    </source>
</reference>
<comment type="caution">
    <text evidence="1">The sequence shown here is derived from an EMBL/GenBank/DDBJ whole genome shotgun (WGS) entry which is preliminary data.</text>
</comment>
<name>A0ABU5ZXC7_9FLAO</name>
<keyword evidence="2" id="KW-1185">Reference proteome</keyword>
<sequence length="238" mass="26477">MSEIADIIKTIASKKNRISTFPAIVVKNEIGDNNYTISVRKISDVVEYNNIKHALDKGTYNNPTEKSNAADYFDVLEYNNVRLKASINEYDEGIIVVPRLGSWVLVSIIEGIETNAFVSQYSEVEKVLVKFKKALKEGEEPSDDDSYIDLSVTHEFVDIKVGELTQVKVNNESFEAVTDKAKINLSTDGLFVQNDKIDLLTTLQTFVDEVAKIVVVQGTGPNIGNLQKVKTDLGEVLK</sequence>
<accession>A0ABU5ZXC7</accession>
<evidence type="ECO:0000313" key="1">
    <source>
        <dbReference type="EMBL" id="MEB3346519.1"/>
    </source>
</evidence>
<evidence type="ECO:0000313" key="2">
    <source>
        <dbReference type="Proteomes" id="UP001327027"/>
    </source>
</evidence>
<dbReference type="RefSeq" id="WP_324180548.1">
    <property type="nucleotide sequence ID" value="NZ_BAABAW010000006.1"/>
</dbReference>
<dbReference type="Proteomes" id="UP001327027">
    <property type="component" value="Unassembled WGS sequence"/>
</dbReference>
<organism evidence="1 2">
    <name type="scientific">Aquimarina gracilis</name>
    <dbReference type="NCBI Taxonomy" id="874422"/>
    <lineage>
        <taxon>Bacteria</taxon>
        <taxon>Pseudomonadati</taxon>
        <taxon>Bacteroidota</taxon>
        <taxon>Flavobacteriia</taxon>
        <taxon>Flavobacteriales</taxon>
        <taxon>Flavobacteriaceae</taxon>
        <taxon>Aquimarina</taxon>
    </lineage>
</organism>
<dbReference type="EMBL" id="JAYKLX010000006">
    <property type="protein sequence ID" value="MEB3346519.1"/>
    <property type="molecule type" value="Genomic_DNA"/>
</dbReference>